<dbReference type="Proteomes" id="UP000494178">
    <property type="component" value="Unassembled WGS sequence"/>
</dbReference>
<dbReference type="EMBL" id="BLAM01000123">
    <property type="protein sequence ID" value="GET06215.1"/>
    <property type="molecule type" value="Genomic_DNA"/>
</dbReference>
<comment type="caution">
    <text evidence="3">The sequence shown here is derived from an EMBL/GenBank/DDBJ whole genome shotgun (WGS) entry which is preliminary data.</text>
</comment>
<gene>
    <name evidence="3" type="ORF">SY111_00720</name>
    <name evidence="2" type="ORF">SY212_12450</name>
</gene>
<evidence type="ECO:0000313" key="3">
    <source>
        <dbReference type="EMBL" id="GET07448.1"/>
    </source>
</evidence>
<reference evidence="3" key="1">
    <citation type="submission" date="2019-10" db="EMBL/GenBank/DDBJ databases">
        <title>Lactobacillus agilis SY111 Whole Genome Sequencing Project.</title>
        <authorList>
            <person name="Suzuki S."/>
            <person name="Endo A."/>
            <person name="Maeno S."/>
            <person name="Shiwa Y."/>
            <person name="Matsutani M."/>
            <person name="Kajikawa A."/>
        </authorList>
    </citation>
    <scope>NUCLEOTIDE SEQUENCE</scope>
    <source>
        <strain evidence="3">SY111</strain>
    </source>
</reference>
<reference evidence="2" key="2">
    <citation type="submission" date="2019-10" db="EMBL/GenBank/DDBJ databases">
        <title>Lactobacillus agilis SY212 Whole Genome Sequencing Project.</title>
        <authorList>
            <person name="Suzuki S."/>
            <person name="Endo A."/>
            <person name="Maeno S."/>
            <person name="Shiwa Y."/>
            <person name="Matsutani M."/>
            <person name="Kajikawa A."/>
        </authorList>
    </citation>
    <scope>NUCLEOTIDE SEQUENCE</scope>
    <source>
        <strain evidence="2">SY212</strain>
    </source>
</reference>
<accession>A0A6F9XQJ1</accession>
<sequence length="85" mass="9585">MRKNPNKILFSATAFRRFLRLEIKDTKYIEDPVQRDVTLKTLVTVLNHFDALANVKVDGPALVAQREPGTQSRLALRGGRGRTHG</sequence>
<dbReference type="AlphaFoldDB" id="A0A6F9XQJ1"/>
<dbReference type="RefSeq" id="WP_172576526.1">
    <property type="nucleotide sequence ID" value="NZ_BLAM01000123.1"/>
</dbReference>
<dbReference type="Proteomes" id="UP000494265">
    <property type="component" value="Unassembled WGS sequence"/>
</dbReference>
<evidence type="ECO:0000256" key="1">
    <source>
        <dbReference type="SAM" id="MobiDB-lite"/>
    </source>
</evidence>
<dbReference type="EMBL" id="BLAN01000004">
    <property type="protein sequence ID" value="GET07448.1"/>
    <property type="molecule type" value="Genomic_DNA"/>
</dbReference>
<evidence type="ECO:0000313" key="2">
    <source>
        <dbReference type="EMBL" id="GET06215.1"/>
    </source>
</evidence>
<protein>
    <submittedName>
        <fullName evidence="3">Uncharacterized protein</fullName>
    </submittedName>
</protein>
<proteinExistence type="predicted"/>
<feature type="region of interest" description="Disordered" evidence="1">
    <location>
        <begin position="66"/>
        <end position="85"/>
    </location>
</feature>
<name>A0A6F9XQJ1_9LACO</name>
<organism evidence="3">
    <name type="scientific">Ligilactobacillus agilis</name>
    <dbReference type="NCBI Taxonomy" id="1601"/>
    <lineage>
        <taxon>Bacteria</taxon>
        <taxon>Bacillati</taxon>
        <taxon>Bacillota</taxon>
        <taxon>Bacilli</taxon>
        <taxon>Lactobacillales</taxon>
        <taxon>Lactobacillaceae</taxon>
        <taxon>Ligilactobacillus</taxon>
    </lineage>
</organism>